<reference evidence="3 4" key="1">
    <citation type="submission" date="2022-01" db="EMBL/GenBank/DDBJ databases">
        <title>A high-quality chromosome-level genome assembly of rohu carp, Labeo rohita.</title>
        <authorList>
            <person name="Arick M.A. II"/>
            <person name="Hsu C.-Y."/>
            <person name="Magbanua Z."/>
            <person name="Pechanova O."/>
            <person name="Grover C."/>
            <person name="Miller E."/>
            <person name="Thrash A."/>
            <person name="Ezzel L."/>
            <person name="Alam S."/>
            <person name="Benzie J."/>
            <person name="Hamilton M."/>
            <person name="Karsi A."/>
            <person name="Lawrence M.L."/>
            <person name="Peterson D.G."/>
        </authorList>
    </citation>
    <scope>NUCLEOTIDE SEQUENCE [LARGE SCALE GENOMIC DNA]</scope>
    <source>
        <strain evidence="4">BAU-BD-2019</strain>
        <tissue evidence="3">Blood</tissue>
    </source>
</reference>
<evidence type="ECO:0000256" key="1">
    <source>
        <dbReference type="ARBA" id="ARBA00009817"/>
    </source>
</evidence>
<dbReference type="Gene3D" id="3.20.80.10">
    <property type="entry name" value="Regulatory factor, effector binding domain"/>
    <property type="match status" value="1"/>
</dbReference>
<dbReference type="EMBL" id="JACTAM010000017">
    <property type="protein sequence ID" value="KAI2654032.1"/>
    <property type="molecule type" value="Genomic_DNA"/>
</dbReference>
<dbReference type="PANTHER" id="PTHR11220:SF7">
    <property type="entry name" value="SOUL PROTEIN"/>
    <property type="match status" value="1"/>
</dbReference>
<dbReference type="SUPFAM" id="SSF55136">
    <property type="entry name" value="Probable bacterial effector-binding domain"/>
    <property type="match status" value="1"/>
</dbReference>
<organism evidence="3 4">
    <name type="scientific">Labeo rohita</name>
    <name type="common">Indian major carp</name>
    <name type="synonym">Cyprinus rohita</name>
    <dbReference type="NCBI Taxonomy" id="84645"/>
    <lineage>
        <taxon>Eukaryota</taxon>
        <taxon>Metazoa</taxon>
        <taxon>Chordata</taxon>
        <taxon>Craniata</taxon>
        <taxon>Vertebrata</taxon>
        <taxon>Euteleostomi</taxon>
        <taxon>Actinopterygii</taxon>
        <taxon>Neopterygii</taxon>
        <taxon>Teleostei</taxon>
        <taxon>Ostariophysi</taxon>
        <taxon>Cypriniformes</taxon>
        <taxon>Cyprinidae</taxon>
        <taxon>Labeoninae</taxon>
        <taxon>Labeonini</taxon>
        <taxon>Labeo</taxon>
    </lineage>
</organism>
<comment type="caution">
    <text evidence="3">The sequence shown here is derived from an EMBL/GenBank/DDBJ whole genome shotgun (WGS) entry which is preliminary data.</text>
</comment>
<dbReference type="InterPro" id="IPR006917">
    <property type="entry name" value="SOUL_heme-bd"/>
</dbReference>
<keyword evidence="4" id="KW-1185">Reference proteome</keyword>
<evidence type="ECO:0000313" key="3">
    <source>
        <dbReference type="EMBL" id="KAI2654032.1"/>
    </source>
</evidence>
<evidence type="ECO:0000313" key="4">
    <source>
        <dbReference type="Proteomes" id="UP000830375"/>
    </source>
</evidence>
<gene>
    <name evidence="3" type="ORF">H4Q32_010640</name>
</gene>
<protein>
    <submittedName>
        <fullName evidence="3">Heme-binding protein 1</fullName>
    </submittedName>
</protein>
<feature type="compositionally biased region" description="Acidic residues" evidence="2">
    <location>
        <begin position="21"/>
        <end position="44"/>
    </location>
</feature>
<sequence length="319" mass="36198">MDRGGCRLSGGGGGDNMITLEDLESVSEEQLSDSLEEEQEQEEEQQGRLLQYWRDVARGHQVEVPTDRCLSKSSPVKRFTRPHTWRANISAALTVHVPRGRCAANVRSECPRDQIRERWVTADMAEPIQQITTNNDGAHTREQVPYTLITRKEKCGEVVYEKRHYEKAHWACITVHEDTYEQSICYGFMKIMRYICQQNSAGSYLGMTIPIVTVIRTDEMRTTLSRAVTVAYYLPTPHQSDPPRPYDPEIVVEQWPAAIVYTRAFTGATNELTIIHEISSLAEALDCPAVCVSDSFIVAGYTNPAAANRQNEIWFLERP</sequence>
<evidence type="ECO:0000256" key="2">
    <source>
        <dbReference type="SAM" id="MobiDB-lite"/>
    </source>
</evidence>
<accession>A0ABQ8LTQ9</accession>
<comment type="similarity">
    <text evidence="1">Belongs to the HEBP family.</text>
</comment>
<dbReference type="Pfam" id="PF04832">
    <property type="entry name" value="SOUL"/>
    <property type="match status" value="1"/>
</dbReference>
<feature type="region of interest" description="Disordered" evidence="2">
    <location>
        <begin position="1"/>
        <end position="47"/>
    </location>
</feature>
<dbReference type="InterPro" id="IPR011256">
    <property type="entry name" value="Reg_factor_effector_dom_sf"/>
</dbReference>
<proteinExistence type="inferred from homology"/>
<dbReference type="PANTHER" id="PTHR11220">
    <property type="entry name" value="HEME-BINDING PROTEIN-RELATED"/>
    <property type="match status" value="1"/>
</dbReference>
<dbReference type="Proteomes" id="UP000830375">
    <property type="component" value="Unassembled WGS sequence"/>
</dbReference>
<name>A0ABQ8LTQ9_LABRO</name>